<dbReference type="AlphaFoldDB" id="A0A9N8WDE3"/>
<comment type="caution">
    <text evidence="1">The sequence shown here is derived from an EMBL/GenBank/DDBJ whole genome shotgun (WGS) entry which is preliminary data.</text>
</comment>
<evidence type="ECO:0000313" key="1">
    <source>
        <dbReference type="EMBL" id="CAG8483489.1"/>
    </source>
</evidence>
<feature type="non-terminal residue" evidence="1">
    <location>
        <position position="1"/>
    </location>
</feature>
<reference evidence="1" key="1">
    <citation type="submission" date="2021-06" db="EMBL/GenBank/DDBJ databases">
        <authorList>
            <person name="Kallberg Y."/>
            <person name="Tangrot J."/>
            <person name="Rosling A."/>
        </authorList>
    </citation>
    <scope>NUCLEOTIDE SEQUENCE</scope>
    <source>
        <strain evidence="1">CL551</strain>
    </source>
</reference>
<dbReference type="Proteomes" id="UP000789342">
    <property type="component" value="Unassembled WGS sequence"/>
</dbReference>
<gene>
    <name evidence="1" type="ORF">AMORRO_LOCUS2422</name>
</gene>
<keyword evidence="2" id="KW-1185">Reference proteome</keyword>
<name>A0A9N8WDE3_9GLOM</name>
<organism evidence="1 2">
    <name type="scientific">Acaulospora morrowiae</name>
    <dbReference type="NCBI Taxonomy" id="94023"/>
    <lineage>
        <taxon>Eukaryota</taxon>
        <taxon>Fungi</taxon>
        <taxon>Fungi incertae sedis</taxon>
        <taxon>Mucoromycota</taxon>
        <taxon>Glomeromycotina</taxon>
        <taxon>Glomeromycetes</taxon>
        <taxon>Diversisporales</taxon>
        <taxon>Acaulosporaceae</taxon>
        <taxon>Acaulospora</taxon>
    </lineage>
</organism>
<sequence>HSNNGKAKHSQNMNEPPFWHCLTEDDAQVQEQFSIYMDMSKRG</sequence>
<protein>
    <submittedName>
        <fullName evidence="1">8362_t:CDS:1</fullName>
    </submittedName>
</protein>
<dbReference type="EMBL" id="CAJVPV010001020">
    <property type="protein sequence ID" value="CAG8483489.1"/>
    <property type="molecule type" value="Genomic_DNA"/>
</dbReference>
<proteinExistence type="predicted"/>
<accession>A0A9N8WDE3</accession>
<evidence type="ECO:0000313" key="2">
    <source>
        <dbReference type="Proteomes" id="UP000789342"/>
    </source>
</evidence>